<keyword evidence="3" id="KW-1185">Reference proteome</keyword>
<evidence type="ECO:0008006" key="4">
    <source>
        <dbReference type="Google" id="ProtNLM"/>
    </source>
</evidence>
<dbReference type="EMBL" id="JASCTH010000001">
    <property type="protein sequence ID" value="MDI6097168.1"/>
    <property type="molecule type" value="Genomic_DNA"/>
</dbReference>
<proteinExistence type="predicted"/>
<accession>A0ABT6WBS3</accession>
<feature type="signal peptide" evidence="1">
    <location>
        <begin position="1"/>
        <end position="28"/>
    </location>
</feature>
<evidence type="ECO:0000313" key="3">
    <source>
        <dbReference type="Proteomes" id="UP001241758"/>
    </source>
</evidence>
<comment type="caution">
    <text evidence="2">The sequence shown here is derived from an EMBL/GenBank/DDBJ whole genome shotgun (WGS) entry which is preliminary data.</text>
</comment>
<sequence>MRIDRRLAGLAALTAVTLGTAACGNAEAGTTADAALPTPTPTATLRAAVPDASTPAFAFAAKGGCSASFTGVFDAANKAVQTSITQPIPQTSAALTMTFLAIGEDKPFIRIAFEPAVLGTRMGIPKTWLALDPDKIKNFAKSPLNHDGKTDPLGMGDLIENSSNVAQEGSKFTGTVDLTALDKGESAISSATLKKLGDEAKTVPFEAEIDGSSGKLTSLKIRIPSGKACTLTYAEYGGVKSLAAPKAKKANAIVYKMINS</sequence>
<feature type="chain" id="PRO_5047373700" description="Lipoprotein" evidence="1">
    <location>
        <begin position="29"/>
        <end position="260"/>
    </location>
</feature>
<name>A0ABT6WBS3_9ACTN</name>
<dbReference type="PROSITE" id="PS51257">
    <property type="entry name" value="PROKAR_LIPOPROTEIN"/>
    <property type="match status" value="1"/>
</dbReference>
<evidence type="ECO:0000256" key="1">
    <source>
        <dbReference type="SAM" id="SignalP"/>
    </source>
</evidence>
<dbReference type="RefSeq" id="WP_282756407.1">
    <property type="nucleotide sequence ID" value="NZ_JASCTH010000001.1"/>
</dbReference>
<gene>
    <name evidence="2" type="ORF">QLQ12_00910</name>
</gene>
<evidence type="ECO:0000313" key="2">
    <source>
        <dbReference type="EMBL" id="MDI6097168.1"/>
    </source>
</evidence>
<dbReference type="Proteomes" id="UP001241758">
    <property type="component" value="Unassembled WGS sequence"/>
</dbReference>
<reference evidence="2 3" key="1">
    <citation type="submission" date="2023-05" db="EMBL/GenBank/DDBJ databases">
        <title>Actinoplanes sp. NEAU-A12 genome sequencing.</title>
        <authorList>
            <person name="Wang Z.-S."/>
        </authorList>
    </citation>
    <scope>NUCLEOTIDE SEQUENCE [LARGE SCALE GENOMIC DNA]</scope>
    <source>
        <strain evidence="2 3">NEAU-A12</strain>
    </source>
</reference>
<protein>
    <recommendedName>
        <fullName evidence="4">Lipoprotein</fullName>
    </recommendedName>
</protein>
<organism evidence="2 3">
    <name type="scientific">Actinoplanes sandaracinus</name>
    <dbReference type="NCBI Taxonomy" id="3045177"/>
    <lineage>
        <taxon>Bacteria</taxon>
        <taxon>Bacillati</taxon>
        <taxon>Actinomycetota</taxon>
        <taxon>Actinomycetes</taxon>
        <taxon>Micromonosporales</taxon>
        <taxon>Micromonosporaceae</taxon>
        <taxon>Actinoplanes</taxon>
    </lineage>
</organism>
<keyword evidence="1" id="KW-0732">Signal</keyword>